<dbReference type="Gene3D" id="3.60.10.10">
    <property type="entry name" value="Endonuclease/exonuclease/phosphatase"/>
    <property type="match status" value="1"/>
</dbReference>
<dbReference type="GO" id="GO:0003824">
    <property type="term" value="F:catalytic activity"/>
    <property type="evidence" value="ECO:0007669"/>
    <property type="project" value="InterPro"/>
</dbReference>
<organism evidence="2 3">
    <name type="scientific">Carnegiea gigantea</name>
    <dbReference type="NCBI Taxonomy" id="171969"/>
    <lineage>
        <taxon>Eukaryota</taxon>
        <taxon>Viridiplantae</taxon>
        <taxon>Streptophyta</taxon>
        <taxon>Embryophyta</taxon>
        <taxon>Tracheophyta</taxon>
        <taxon>Spermatophyta</taxon>
        <taxon>Magnoliopsida</taxon>
        <taxon>eudicotyledons</taxon>
        <taxon>Gunneridae</taxon>
        <taxon>Pentapetalae</taxon>
        <taxon>Caryophyllales</taxon>
        <taxon>Cactineae</taxon>
        <taxon>Cactaceae</taxon>
        <taxon>Cactoideae</taxon>
        <taxon>Echinocereeae</taxon>
        <taxon>Carnegiea</taxon>
    </lineage>
</organism>
<evidence type="ECO:0000313" key="3">
    <source>
        <dbReference type="Proteomes" id="UP001153076"/>
    </source>
</evidence>
<sequence>MDSYTTMQSWICIIGKFTQKNFGCAIYVVYALNEHAQHLDVWNQLRNLRANYQLPFILLGDFNEVMHPSERRGAASQTPSMRELAGLVQDLQLIDLDINQAYTWIRSNRASKIDHILWIQRSFKGTEFFEHVREGMGIAHGVFAGCQTKSNQDTIGKVE</sequence>
<dbReference type="InterPro" id="IPR036691">
    <property type="entry name" value="Endo/exonu/phosph_ase_sf"/>
</dbReference>
<accession>A0A9Q1JRW9</accession>
<dbReference type="EMBL" id="JAKOGI010000845">
    <property type="protein sequence ID" value="KAJ8429920.1"/>
    <property type="molecule type" value="Genomic_DNA"/>
</dbReference>
<gene>
    <name evidence="2" type="ORF">Cgig2_021755</name>
</gene>
<dbReference type="Proteomes" id="UP001153076">
    <property type="component" value="Unassembled WGS sequence"/>
</dbReference>
<dbReference type="SUPFAM" id="SSF56219">
    <property type="entry name" value="DNase I-like"/>
    <property type="match status" value="1"/>
</dbReference>
<comment type="caution">
    <text evidence="2">The sequence shown here is derived from an EMBL/GenBank/DDBJ whole genome shotgun (WGS) entry which is preliminary data.</text>
</comment>
<dbReference type="AlphaFoldDB" id="A0A9Q1JRW9"/>
<protein>
    <recommendedName>
        <fullName evidence="1">Endonuclease/exonuclease/phosphatase domain-containing protein</fullName>
    </recommendedName>
</protein>
<evidence type="ECO:0000313" key="2">
    <source>
        <dbReference type="EMBL" id="KAJ8429920.1"/>
    </source>
</evidence>
<proteinExistence type="predicted"/>
<name>A0A9Q1JRW9_9CARY</name>
<dbReference type="Pfam" id="PF03372">
    <property type="entry name" value="Exo_endo_phos"/>
    <property type="match status" value="1"/>
</dbReference>
<reference evidence="2" key="1">
    <citation type="submission" date="2022-04" db="EMBL/GenBank/DDBJ databases">
        <title>Carnegiea gigantea Genome sequencing and assembly v2.</title>
        <authorList>
            <person name="Copetti D."/>
            <person name="Sanderson M.J."/>
            <person name="Burquez A."/>
            <person name="Wojciechowski M.F."/>
        </authorList>
    </citation>
    <scope>NUCLEOTIDE SEQUENCE</scope>
    <source>
        <strain evidence="2">SGP5-SGP5p</strain>
        <tissue evidence="2">Aerial part</tissue>
    </source>
</reference>
<dbReference type="OrthoDB" id="1881450at2759"/>
<dbReference type="InterPro" id="IPR005135">
    <property type="entry name" value="Endo/exonuclease/phosphatase"/>
</dbReference>
<feature type="domain" description="Endonuclease/exonuclease/phosphatase" evidence="1">
    <location>
        <begin position="18"/>
        <end position="118"/>
    </location>
</feature>
<evidence type="ECO:0000259" key="1">
    <source>
        <dbReference type="Pfam" id="PF03372"/>
    </source>
</evidence>
<keyword evidence="3" id="KW-1185">Reference proteome</keyword>